<dbReference type="InterPro" id="IPR035920">
    <property type="entry name" value="YhbY-like_sf"/>
</dbReference>
<keyword evidence="5" id="KW-1185">Reference proteome</keyword>
<dbReference type="InterPro" id="IPR051925">
    <property type="entry name" value="RNA-binding_domain"/>
</dbReference>
<dbReference type="EMBL" id="WNHB01000016">
    <property type="protein sequence ID" value="MTT32485.1"/>
    <property type="molecule type" value="Genomic_DNA"/>
</dbReference>
<dbReference type="PANTHER" id="PTHR40065">
    <property type="entry name" value="RNA-BINDING PROTEIN YHBY"/>
    <property type="match status" value="1"/>
</dbReference>
<dbReference type="GO" id="GO:0003723">
    <property type="term" value="F:RNA binding"/>
    <property type="evidence" value="ECO:0007669"/>
    <property type="project" value="UniProtKB-UniRule"/>
</dbReference>
<protein>
    <submittedName>
        <fullName evidence="4">Ribosome assembly RNA-binding protein YhbY</fullName>
    </submittedName>
</protein>
<proteinExistence type="predicted"/>
<dbReference type="OrthoDB" id="9797519at2"/>
<dbReference type="Proteomes" id="UP000440978">
    <property type="component" value="Unassembled WGS sequence"/>
</dbReference>
<evidence type="ECO:0000313" key="5">
    <source>
        <dbReference type="Proteomes" id="UP000440978"/>
    </source>
</evidence>
<dbReference type="PROSITE" id="PS51295">
    <property type="entry name" value="CRM"/>
    <property type="match status" value="1"/>
</dbReference>
<keyword evidence="1 2" id="KW-0694">RNA-binding</keyword>
<name>A0A6N8CTZ8_9BACI</name>
<feature type="domain" description="CRM" evidence="3">
    <location>
        <begin position="1"/>
        <end position="96"/>
    </location>
</feature>
<dbReference type="AlphaFoldDB" id="A0A6N8CTZ8"/>
<comment type="caution">
    <text evidence="4">The sequence shown here is derived from an EMBL/GenBank/DDBJ whole genome shotgun (WGS) entry which is preliminary data.</text>
</comment>
<dbReference type="Pfam" id="PF01985">
    <property type="entry name" value="CRS1_YhbY"/>
    <property type="match status" value="1"/>
</dbReference>
<organism evidence="4 5">
    <name type="scientific">Terrilactibacillus tamarindi</name>
    <dbReference type="NCBI Taxonomy" id="2599694"/>
    <lineage>
        <taxon>Bacteria</taxon>
        <taxon>Bacillati</taxon>
        <taxon>Bacillota</taxon>
        <taxon>Bacilli</taxon>
        <taxon>Bacillales</taxon>
        <taxon>Bacillaceae</taxon>
        <taxon>Terrilactibacillus</taxon>
    </lineage>
</organism>
<dbReference type="SUPFAM" id="SSF75471">
    <property type="entry name" value="YhbY-like"/>
    <property type="match status" value="1"/>
</dbReference>
<evidence type="ECO:0000259" key="3">
    <source>
        <dbReference type="PROSITE" id="PS51295"/>
    </source>
</evidence>
<dbReference type="RefSeq" id="WP_155219672.1">
    <property type="nucleotide sequence ID" value="NZ_WNHB01000016.1"/>
</dbReference>
<dbReference type="InterPro" id="IPR017924">
    <property type="entry name" value="RNA-binding_YhbY"/>
</dbReference>
<sequence>MLTSKQKKFLKKEAHHLKPVFQIGKSGLHHTVIDELNAVLEARELIKVHFLQNTLEDPKEAGEQIAEKIGAEIVQVIGNVLVLYKESENNKKIELPRA</sequence>
<dbReference type="PANTHER" id="PTHR40065:SF3">
    <property type="entry name" value="RNA-BINDING PROTEIN YHBY"/>
    <property type="match status" value="1"/>
</dbReference>
<dbReference type="InterPro" id="IPR001890">
    <property type="entry name" value="RNA-binding_CRM"/>
</dbReference>
<evidence type="ECO:0000313" key="4">
    <source>
        <dbReference type="EMBL" id="MTT32485.1"/>
    </source>
</evidence>
<gene>
    <name evidence="4" type="primary">yhbY</name>
    <name evidence="4" type="ORF">GMB86_10755</name>
</gene>
<reference evidence="4 5" key="1">
    <citation type="submission" date="2019-11" db="EMBL/GenBank/DDBJ databases">
        <title>Terrilactibacillus tamarindus sp. nov. BCM23-1 isolated from bark of Tamarindus indica.</title>
        <authorList>
            <person name="Kingkaew E."/>
            <person name="Tanasupawat S."/>
        </authorList>
    </citation>
    <scope>NUCLEOTIDE SEQUENCE [LARGE SCALE GENOMIC DNA]</scope>
    <source>
        <strain evidence="4 5">BCM23-1</strain>
    </source>
</reference>
<evidence type="ECO:0000256" key="2">
    <source>
        <dbReference type="PROSITE-ProRule" id="PRU00626"/>
    </source>
</evidence>
<accession>A0A6N8CTZ8</accession>
<evidence type="ECO:0000256" key="1">
    <source>
        <dbReference type="ARBA" id="ARBA00022884"/>
    </source>
</evidence>
<dbReference type="SMART" id="SM01103">
    <property type="entry name" value="CRS1_YhbY"/>
    <property type="match status" value="1"/>
</dbReference>
<dbReference type="NCBIfam" id="TIGR00253">
    <property type="entry name" value="RNA_bind_YhbY"/>
    <property type="match status" value="1"/>
</dbReference>
<dbReference type="Gene3D" id="3.30.110.60">
    <property type="entry name" value="YhbY-like"/>
    <property type="match status" value="1"/>
</dbReference>